<feature type="transmembrane region" description="Helical" evidence="1">
    <location>
        <begin position="106"/>
        <end position="126"/>
    </location>
</feature>
<keyword evidence="1" id="KW-1133">Transmembrane helix</keyword>
<feature type="transmembrane region" description="Helical" evidence="1">
    <location>
        <begin position="382"/>
        <end position="403"/>
    </location>
</feature>
<gene>
    <name evidence="2" type="ORF">BaOVIS_017860</name>
</gene>
<accession>A0A9W5TAD6</accession>
<feature type="transmembrane region" description="Helical" evidence="1">
    <location>
        <begin position="313"/>
        <end position="335"/>
    </location>
</feature>
<feature type="transmembrane region" description="Helical" evidence="1">
    <location>
        <begin position="29"/>
        <end position="48"/>
    </location>
</feature>
<proteinExistence type="predicted"/>
<evidence type="ECO:0000313" key="3">
    <source>
        <dbReference type="Proteomes" id="UP001057455"/>
    </source>
</evidence>
<comment type="caution">
    <text evidence="2">The sequence shown here is derived from an EMBL/GenBank/DDBJ whole genome shotgun (WGS) entry which is preliminary data.</text>
</comment>
<keyword evidence="3" id="KW-1185">Reference proteome</keyword>
<feature type="transmembrane region" description="Helical" evidence="1">
    <location>
        <begin position="274"/>
        <end position="293"/>
    </location>
</feature>
<keyword evidence="1" id="KW-0472">Membrane</keyword>
<dbReference type="AlphaFoldDB" id="A0A9W5TAD6"/>
<feature type="transmembrane region" description="Helical" evidence="1">
    <location>
        <begin position="68"/>
        <end position="94"/>
    </location>
</feature>
<evidence type="ECO:0000313" key="2">
    <source>
        <dbReference type="EMBL" id="GFE54382.1"/>
    </source>
</evidence>
<evidence type="ECO:0000256" key="1">
    <source>
        <dbReference type="SAM" id="Phobius"/>
    </source>
</evidence>
<dbReference type="EMBL" id="BLIY01000016">
    <property type="protein sequence ID" value="GFE54382.1"/>
    <property type="molecule type" value="Genomic_DNA"/>
</dbReference>
<feature type="transmembrane region" description="Helical" evidence="1">
    <location>
        <begin position="237"/>
        <end position="262"/>
    </location>
</feature>
<feature type="transmembrane region" description="Helical" evidence="1">
    <location>
        <begin position="198"/>
        <end position="225"/>
    </location>
</feature>
<organism evidence="2 3">
    <name type="scientific">Babesia ovis</name>
    <dbReference type="NCBI Taxonomy" id="5869"/>
    <lineage>
        <taxon>Eukaryota</taxon>
        <taxon>Sar</taxon>
        <taxon>Alveolata</taxon>
        <taxon>Apicomplexa</taxon>
        <taxon>Aconoidasida</taxon>
        <taxon>Piroplasmida</taxon>
        <taxon>Babesiidae</taxon>
        <taxon>Babesia</taxon>
    </lineage>
</organism>
<protein>
    <submittedName>
        <fullName evidence="2">RarD, putative</fullName>
    </submittedName>
</protein>
<feature type="transmembrane region" description="Helical" evidence="1">
    <location>
        <begin position="155"/>
        <end position="177"/>
    </location>
</feature>
<keyword evidence="1" id="KW-0812">Transmembrane</keyword>
<feature type="transmembrane region" description="Helical" evidence="1">
    <location>
        <begin position="347"/>
        <end position="367"/>
    </location>
</feature>
<dbReference type="Proteomes" id="UP001057455">
    <property type="component" value="Unassembled WGS sequence"/>
</dbReference>
<name>A0A9W5TAD6_BABOV</name>
<reference evidence="2" key="1">
    <citation type="submission" date="2019-12" db="EMBL/GenBank/DDBJ databases">
        <title>Genome sequence of Babesia ovis.</title>
        <authorList>
            <person name="Yamagishi J."/>
            <person name="Sevinc F."/>
            <person name="Xuan X."/>
        </authorList>
    </citation>
    <scope>NUCLEOTIDE SEQUENCE</scope>
    <source>
        <strain evidence="2">Selcuk</strain>
    </source>
</reference>
<sequence>MFGYSEKASGSVKPIPTATHIGRFFSLQYNTMSMVLLTTMLLGCTIVSGEKSKSPIDDVGTTDAVVTIWYKSITFWVILGVVILALALICYFGYECQKKSGLQNAAIGVGIGSAILVVAVGVIYYYRNNVQNVLNEWFKEDPSNKVGRFTIGETIFVVLGILTLLLFVIVAVLYVLMNVTEAGKSISEVFQSLVDGNATGVIVPLFVFLCFVGSVGFSFFCYYLWHIDVECGVCQKVALILGVLLFVAFVCVVLLEIYTKLVHGSGGQSQDCKATLWSTIIMTSLSLILFIAFQAAVYRQDAMCKPYCNRQKAFIGLSVVVTVLMLVILATKAYYCANQSTGAHISTSSAALVMVCFPAVIAILWLSCDLDFIGHQFTPMEIAFGVLSILIGVMMLVEVLFVLNGKAKGKHHSAPLILVVIAIVLVIPWVYCACRLHVFDAIFTSKTVTPEKVEPKEYPYGTRVIKEKGKGSEGMLAYRIRT</sequence>
<feature type="transmembrane region" description="Helical" evidence="1">
    <location>
        <begin position="415"/>
        <end position="431"/>
    </location>
</feature>